<dbReference type="InterPro" id="IPR001781">
    <property type="entry name" value="Znf_LIM"/>
</dbReference>
<dbReference type="GO" id="GO:0046872">
    <property type="term" value="F:metal ion binding"/>
    <property type="evidence" value="ECO:0007669"/>
    <property type="project" value="UniProtKB-KW"/>
</dbReference>
<dbReference type="PROSITE" id="PS50023">
    <property type="entry name" value="LIM_DOMAIN_2"/>
    <property type="match status" value="1"/>
</dbReference>
<sequence length="246" mass="26037">MAETTKSEAVTVPAGGVADGAGAAADPNLLNSPPKCWGCQKAIDGGSAIQFADGVWHIDCKVIEFDSNLLFLADGKPICPECSYCCSLCKKPIFDEAIVTVEGTYHSECFRCTNCKQRIQGKSFAKTSQGIIYCVTCYNERRERKKAARRRREHQVVEEKSLPQLPQEAAKAAQAAKTAAAAEQESRSHVPGSGAGSPSKAQKNDATSPSNLQSATTSTVASPPTASPTGTAEVASAQKSAQARRR</sequence>
<evidence type="ECO:0000259" key="7">
    <source>
        <dbReference type="PROSITE" id="PS50023"/>
    </source>
</evidence>
<dbReference type="AlphaFoldDB" id="A0A9W8LWU2"/>
<evidence type="ECO:0000256" key="6">
    <source>
        <dbReference type="SAM" id="MobiDB-lite"/>
    </source>
</evidence>
<feature type="compositionally biased region" description="Polar residues" evidence="6">
    <location>
        <begin position="199"/>
        <end position="213"/>
    </location>
</feature>
<protein>
    <submittedName>
        <fullName evidence="8">Rho-type gtpase-activating protein</fullName>
    </submittedName>
</protein>
<reference evidence="8" key="1">
    <citation type="submission" date="2022-07" db="EMBL/GenBank/DDBJ databases">
        <title>Phylogenomic reconstructions and comparative analyses of Kickxellomycotina fungi.</title>
        <authorList>
            <person name="Reynolds N.K."/>
            <person name="Stajich J.E."/>
            <person name="Barry K."/>
            <person name="Grigoriev I.V."/>
            <person name="Crous P."/>
            <person name="Smith M.E."/>
        </authorList>
    </citation>
    <scope>NUCLEOTIDE SEQUENCE</scope>
    <source>
        <strain evidence="8">NRRL 1566</strain>
    </source>
</reference>
<keyword evidence="1 5" id="KW-0479">Metal-binding</keyword>
<dbReference type="CDD" id="cd08368">
    <property type="entry name" value="LIM"/>
    <property type="match status" value="1"/>
</dbReference>
<gene>
    <name evidence="8" type="primary">RGA2</name>
    <name evidence="8" type="ORF">IWW36_005704</name>
</gene>
<dbReference type="EMBL" id="JANBUW010001557">
    <property type="protein sequence ID" value="KAJ2843007.1"/>
    <property type="molecule type" value="Genomic_DNA"/>
</dbReference>
<dbReference type="Gene3D" id="2.10.110.10">
    <property type="entry name" value="Cysteine Rich Protein"/>
    <property type="match status" value="2"/>
</dbReference>
<evidence type="ECO:0000256" key="2">
    <source>
        <dbReference type="ARBA" id="ARBA00022737"/>
    </source>
</evidence>
<dbReference type="Proteomes" id="UP001139887">
    <property type="component" value="Unassembled WGS sequence"/>
</dbReference>
<feature type="compositionally biased region" description="Low complexity" evidence="6">
    <location>
        <begin position="214"/>
        <end position="246"/>
    </location>
</feature>
<dbReference type="GO" id="GO:0005634">
    <property type="term" value="C:nucleus"/>
    <property type="evidence" value="ECO:0007669"/>
    <property type="project" value="TreeGrafter"/>
</dbReference>
<evidence type="ECO:0000256" key="1">
    <source>
        <dbReference type="ARBA" id="ARBA00022723"/>
    </source>
</evidence>
<evidence type="ECO:0000313" key="9">
    <source>
        <dbReference type="Proteomes" id="UP001139887"/>
    </source>
</evidence>
<feature type="domain" description="LIM zinc-binding" evidence="7">
    <location>
        <begin position="84"/>
        <end position="144"/>
    </location>
</feature>
<dbReference type="Pfam" id="PF00412">
    <property type="entry name" value="LIM"/>
    <property type="match status" value="1"/>
</dbReference>
<name>A0A9W8LWU2_9FUNG</name>
<keyword evidence="4 5" id="KW-0440">LIM domain</keyword>
<organism evidence="8 9">
    <name type="scientific">Coemansia brasiliensis</name>
    <dbReference type="NCBI Taxonomy" id="2650707"/>
    <lineage>
        <taxon>Eukaryota</taxon>
        <taxon>Fungi</taxon>
        <taxon>Fungi incertae sedis</taxon>
        <taxon>Zoopagomycota</taxon>
        <taxon>Kickxellomycotina</taxon>
        <taxon>Kickxellomycetes</taxon>
        <taxon>Kickxellales</taxon>
        <taxon>Kickxellaceae</taxon>
        <taxon>Coemansia</taxon>
    </lineage>
</organism>
<evidence type="ECO:0000256" key="4">
    <source>
        <dbReference type="ARBA" id="ARBA00023038"/>
    </source>
</evidence>
<dbReference type="GO" id="GO:0003712">
    <property type="term" value="F:transcription coregulator activity"/>
    <property type="evidence" value="ECO:0007669"/>
    <property type="project" value="TreeGrafter"/>
</dbReference>
<feature type="compositionally biased region" description="Low complexity" evidence="6">
    <location>
        <begin position="167"/>
        <end position="183"/>
    </location>
</feature>
<accession>A0A9W8LWU2</accession>
<dbReference type="OrthoDB" id="19923at2759"/>
<proteinExistence type="predicted"/>
<dbReference type="PANTHER" id="PTHR24205">
    <property type="entry name" value="FOUR AND A HALF LIM DOMAINS PROTEIN"/>
    <property type="match status" value="1"/>
</dbReference>
<evidence type="ECO:0000256" key="3">
    <source>
        <dbReference type="ARBA" id="ARBA00022833"/>
    </source>
</evidence>
<feature type="non-terminal residue" evidence="8">
    <location>
        <position position="246"/>
    </location>
</feature>
<evidence type="ECO:0000256" key="5">
    <source>
        <dbReference type="PROSITE-ProRule" id="PRU00125"/>
    </source>
</evidence>
<dbReference type="PANTHER" id="PTHR24205:SF16">
    <property type="entry name" value="GH01042P-RELATED"/>
    <property type="match status" value="1"/>
</dbReference>
<comment type="caution">
    <text evidence="8">The sequence shown here is derived from an EMBL/GenBank/DDBJ whole genome shotgun (WGS) entry which is preliminary data.</text>
</comment>
<keyword evidence="2" id="KW-0677">Repeat</keyword>
<feature type="region of interest" description="Disordered" evidence="6">
    <location>
        <begin position="148"/>
        <end position="246"/>
    </location>
</feature>
<keyword evidence="3 5" id="KW-0862">Zinc</keyword>
<dbReference type="SMART" id="SM00132">
    <property type="entry name" value="LIM"/>
    <property type="match status" value="2"/>
</dbReference>
<dbReference type="SUPFAM" id="SSF57716">
    <property type="entry name" value="Glucocorticoid receptor-like (DNA-binding domain)"/>
    <property type="match status" value="1"/>
</dbReference>
<keyword evidence="9" id="KW-1185">Reference proteome</keyword>
<evidence type="ECO:0000313" key="8">
    <source>
        <dbReference type="EMBL" id="KAJ2843007.1"/>
    </source>
</evidence>